<organism evidence="2 3">
    <name type="scientific">Pontibacter locisalis</name>
    <dbReference type="NCBI Taxonomy" id="1719035"/>
    <lineage>
        <taxon>Bacteria</taxon>
        <taxon>Pseudomonadati</taxon>
        <taxon>Bacteroidota</taxon>
        <taxon>Cytophagia</taxon>
        <taxon>Cytophagales</taxon>
        <taxon>Hymenobacteraceae</taxon>
        <taxon>Pontibacter</taxon>
    </lineage>
</organism>
<evidence type="ECO:0000313" key="3">
    <source>
        <dbReference type="Proteomes" id="UP001597544"/>
    </source>
</evidence>
<name>A0ABW5INW7_9BACT</name>
<keyword evidence="3" id="KW-1185">Reference proteome</keyword>
<reference evidence="3" key="1">
    <citation type="journal article" date="2019" name="Int. J. Syst. Evol. Microbiol.">
        <title>The Global Catalogue of Microorganisms (GCM) 10K type strain sequencing project: providing services to taxonomists for standard genome sequencing and annotation.</title>
        <authorList>
            <consortium name="The Broad Institute Genomics Platform"/>
            <consortium name="The Broad Institute Genome Sequencing Center for Infectious Disease"/>
            <person name="Wu L."/>
            <person name="Ma J."/>
        </authorList>
    </citation>
    <scope>NUCLEOTIDE SEQUENCE [LARGE SCALE GENOMIC DNA]</scope>
    <source>
        <strain evidence="3">KCTC 42498</strain>
    </source>
</reference>
<dbReference type="GO" id="GO:0016787">
    <property type="term" value="F:hydrolase activity"/>
    <property type="evidence" value="ECO:0007669"/>
    <property type="project" value="UniProtKB-KW"/>
</dbReference>
<gene>
    <name evidence="2" type="ORF">ACFSRY_15720</name>
</gene>
<dbReference type="SUPFAM" id="SSF51126">
    <property type="entry name" value="Pectin lyase-like"/>
    <property type="match status" value="1"/>
</dbReference>
<dbReference type="EMBL" id="JBHULU010000021">
    <property type="protein sequence ID" value="MFD2515321.1"/>
    <property type="molecule type" value="Genomic_DNA"/>
</dbReference>
<sequence>MISDIRYIHIQQHQYLFSSKWLKQGVLVFLLLIALLLSTLSVYRAMVLSPHTAEKGFNGPLIITKGGTYVGNWESKDSEIPAIEIRTREPVIIENSVVKGAGPLIQALGYSANVTVRNTKGYGLPPTPYSDYEKPRRFLGVDGFKNIVVENCYMESTAGIYLGQRYEGNGTPEQTIKIRYNEVKNIDGRVYGGIAIAQFVQFNFRNEVPHAEISWNQVINEPDKSAVEDNINIYNSRGTAESPILIHDNYIQGAFPLPSTAKEYSGGGIITDSPGTDSTLSTAHLKVYNNQLVGLGNYCLGIAGGNHIEMFDNRAIVAARFSDNSPYNCWTGGIWAKDYYKLNSTFANKMYNNVLATVGQTGTWRNEIMDSTFLAADTYNNEILKGEVTLEMEESEYDRWVSKLDRNAIRIGPKEKNP</sequence>
<protein>
    <submittedName>
        <fullName evidence="2">Glycosyl hydrolase</fullName>
    </submittedName>
</protein>
<accession>A0ABW5INW7</accession>
<dbReference type="InterPro" id="IPR011050">
    <property type="entry name" value="Pectin_lyase_fold/virulence"/>
</dbReference>
<comment type="caution">
    <text evidence="2">The sequence shown here is derived from an EMBL/GenBank/DDBJ whole genome shotgun (WGS) entry which is preliminary data.</text>
</comment>
<keyword evidence="1" id="KW-0812">Transmembrane</keyword>
<evidence type="ECO:0000256" key="1">
    <source>
        <dbReference type="SAM" id="Phobius"/>
    </source>
</evidence>
<keyword evidence="2" id="KW-0378">Hydrolase</keyword>
<evidence type="ECO:0000313" key="2">
    <source>
        <dbReference type="EMBL" id="MFD2515321.1"/>
    </source>
</evidence>
<dbReference type="Proteomes" id="UP001597544">
    <property type="component" value="Unassembled WGS sequence"/>
</dbReference>
<keyword evidence="1" id="KW-1133">Transmembrane helix</keyword>
<proteinExistence type="predicted"/>
<keyword evidence="1" id="KW-0472">Membrane</keyword>
<feature type="transmembrane region" description="Helical" evidence="1">
    <location>
        <begin position="21"/>
        <end position="43"/>
    </location>
</feature>